<feature type="compositionally biased region" description="Acidic residues" evidence="1">
    <location>
        <begin position="27"/>
        <end position="54"/>
    </location>
</feature>
<dbReference type="WBParaSite" id="ECPE_0001613701-mRNA-1">
    <property type="protein sequence ID" value="ECPE_0001613701-mRNA-1"/>
    <property type="gene ID" value="ECPE_0001613701"/>
</dbReference>
<dbReference type="AlphaFoldDB" id="A0A183BA60"/>
<name>A0A183BA60_9TREM</name>
<organism evidence="2">
    <name type="scientific">Echinostoma caproni</name>
    <dbReference type="NCBI Taxonomy" id="27848"/>
    <lineage>
        <taxon>Eukaryota</taxon>
        <taxon>Metazoa</taxon>
        <taxon>Spiralia</taxon>
        <taxon>Lophotrochozoa</taxon>
        <taxon>Platyhelminthes</taxon>
        <taxon>Trematoda</taxon>
        <taxon>Digenea</taxon>
        <taxon>Plagiorchiida</taxon>
        <taxon>Echinostomata</taxon>
        <taxon>Echinostomatoidea</taxon>
        <taxon>Echinostomatidae</taxon>
        <taxon>Echinostoma</taxon>
    </lineage>
</organism>
<protein>
    <submittedName>
        <fullName evidence="2">Voltage-gated sodium channel</fullName>
    </submittedName>
</protein>
<evidence type="ECO:0000313" key="2">
    <source>
        <dbReference type="WBParaSite" id="ECPE_0001613701-mRNA-1"/>
    </source>
</evidence>
<sequence>LKFVTYFMDIVSLTAISLRFISLYDDDHDDSDDDDDSDDSDDSDDDDADDDDVNEAVQSQR</sequence>
<accession>A0A183BA60</accession>
<reference evidence="2" key="1">
    <citation type="submission" date="2016-06" db="UniProtKB">
        <authorList>
            <consortium name="WormBaseParasite"/>
        </authorList>
    </citation>
    <scope>IDENTIFICATION</scope>
</reference>
<proteinExistence type="predicted"/>
<feature type="region of interest" description="Disordered" evidence="1">
    <location>
        <begin position="27"/>
        <end position="61"/>
    </location>
</feature>
<evidence type="ECO:0000256" key="1">
    <source>
        <dbReference type="SAM" id="MobiDB-lite"/>
    </source>
</evidence>